<dbReference type="InterPro" id="IPR001357">
    <property type="entry name" value="BRCT_dom"/>
</dbReference>
<dbReference type="SMART" id="SM00292">
    <property type="entry name" value="BRCT"/>
    <property type="match status" value="3"/>
</dbReference>
<feature type="domain" description="BRCT" evidence="2">
    <location>
        <begin position="253"/>
        <end position="344"/>
    </location>
</feature>
<name>A0AAV5SBE2_MAUHU</name>
<dbReference type="GO" id="GO:0006302">
    <property type="term" value="P:double-strand break repair"/>
    <property type="evidence" value="ECO:0007669"/>
    <property type="project" value="TreeGrafter"/>
</dbReference>
<feature type="compositionally biased region" description="Polar residues" evidence="1">
    <location>
        <begin position="396"/>
        <end position="410"/>
    </location>
</feature>
<reference evidence="3 4" key="1">
    <citation type="journal article" date="2023" name="Elife">
        <title>Identification of key yeast species and microbe-microbe interactions impacting larval growth of Drosophila in the wild.</title>
        <authorList>
            <person name="Mure A."/>
            <person name="Sugiura Y."/>
            <person name="Maeda R."/>
            <person name="Honda K."/>
            <person name="Sakurai N."/>
            <person name="Takahashi Y."/>
            <person name="Watada M."/>
            <person name="Katoh T."/>
            <person name="Gotoh A."/>
            <person name="Gotoh Y."/>
            <person name="Taniguchi I."/>
            <person name="Nakamura K."/>
            <person name="Hayashi T."/>
            <person name="Katayama T."/>
            <person name="Uemura T."/>
            <person name="Hattori Y."/>
        </authorList>
    </citation>
    <scope>NUCLEOTIDE SEQUENCE [LARGE SCALE GENOMIC DNA]</scope>
    <source>
        <strain evidence="3 4">KH-74</strain>
    </source>
</reference>
<dbReference type="GO" id="GO:1990683">
    <property type="term" value="P:DNA double-strand break attachment to nuclear envelope"/>
    <property type="evidence" value="ECO:0007669"/>
    <property type="project" value="TreeGrafter"/>
</dbReference>
<evidence type="ECO:0000256" key="1">
    <source>
        <dbReference type="SAM" id="MobiDB-lite"/>
    </source>
</evidence>
<dbReference type="Pfam" id="PF00533">
    <property type="entry name" value="BRCT"/>
    <property type="match status" value="1"/>
</dbReference>
<feature type="compositionally biased region" description="Low complexity" evidence="1">
    <location>
        <begin position="502"/>
        <end position="515"/>
    </location>
</feature>
<dbReference type="Pfam" id="PF16771">
    <property type="entry name" value="RTT107_BRCT_6"/>
    <property type="match status" value="1"/>
</dbReference>
<evidence type="ECO:0000313" key="4">
    <source>
        <dbReference type="Proteomes" id="UP001377567"/>
    </source>
</evidence>
<feature type="region of interest" description="Disordered" evidence="1">
    <location>
        <begin position="495"/>
        <end position="521"/>
    </location>
</feature>
<dbReference type="Proteomes" id="UP001377567">
    <property type="component" value="Unassembled WGS sequence"/>
</dbReference>
<keyword evidence="4" id="KW-1185">Reference proteome</keyword>
<feature type="domain" description="BRCT" evidence="2">
    <location>
        <begin position="14"/>
        <end position="111"/>
    </location>
</feature>
<dbReference type="PANTHER" id="PTHR47667">
    <property type="entry name" value="REGULATOR OF TY1 TRANSPOSITION PROTEIN 107"/>
    <property type="match status" value="1"/>
</dbReference>
<evidence type="ECO:0000313" key="3">
    <source>
        <dbReference type="EMBL" id="GMM59068.1"/>
    </source>
</evidence>
<dbReference type="SUPFAM" id="SSF52113">
    <property type="entry name" value="BRCT domain"/>
    <property type="match status" value="2"/>
</dbReference>
<dbReference type="GO" id="GO:0035361">
    <property type="term" value="C:Cul8-RING ubiquitin ligase complex"/>
    <property type="evidence" value="ECO:0007669"/>
    <property type="project" value="TreeGrafter"/>
</dbReference>
<dbReference type="PANTHER" id="PTHR47667:SF1">
    <property type="entry name" value="REGULATOR OF TY1 TRANSPOSITION PROTEIN 107"/>
    <property type="match status" value="1"/>
</dbReference>
<dbReference type="AlphaFoldDB" id="A0AAV5SBE2"/>
<dbReference type="GO" id="GO:0005634">
    <property type="term" value="C:nucleus"/>
    <property type="evidence" value="ECO:0007669"/>
    <property type="project" value="TreeGrafter"/>
</dbReference>
<accession>A0AAV5SBE2</accession>
<organism evidence="3 4">
    <name type="scientific">Maudiozyma humilis</name>
    <name type="common">Sour dough yeast</name>
    <name type="synonym">Kazachstania humilis</name>
    <dbReference type="NCBI Taxonomy" id="51915"/>
    <lineage>
        <taxon>Eukaryota</taxon>
        <taxon>Fungi</taxon>
        <taxon>Dikarya</taxon>
        <taxon>Ascomycota</taxon>
        <taxon>Saccharomycotina</taxon>
        <taxon>Saccharomycetes</taxon>
        <taxon>Saccharomycetales</taxon>
        <taxon>Saccharomycetaceae</taxon>
        <taxon>Maudiozyma</taxon>
    </lineage>
</organism>
<dbReference type="InterPro" id="IPR031906">
    <property type="entry name" value="RTT107_BRCT_6"/>
</dbReference>
<proteinExistence type="predicted"/>
<dbReference type="EMBL" id="BTGD01000025">
    <property type="protein sequence ID" value="GMM59068.1"/>
    <property type="molecule type" value="Genomic_DNA"/>
</dbReference>
<dbReference type="Pfam" id="PF12738">
    <property type="entry name" value="PTCB-BRCT"/>
    <property type="match status" value="1"/>
</dbReference>
<dbReference type="Gene3D" id="3.40.50.10190">
    <property type="entry name" value="BRCT domain"/>
    <property type="match status" value="4"/>
</dbReference>
<dbReference type="InterPro" id="IPR036420">
    <property type="entry name" value="BRCT_dom_sf"/>
</dbReference>
<sequence>MLKRHIRINEYSPDPRHVLKDTLIFVSKHFMSGQAEYLLYTELISALGGTCVDIITSKTTHVVAVSEDDPMVSVVWKKVKNMDTQMKFVFPTWLIECFKQCANVSSEPHLIELQEEDLNQDKLSNQWERVMDMAFRDFESNSAFLKDKTFLIGIDLSLPPNTYQFVQQLIKNYGGKIYHQLNTSDVLNNAALYSCFLGYTAKSKEYDLLSSPSNEEKLHDKNAGNLIWLFTMWSQNNFVESRMSSGKIIFAPFASKIFQRTSFLVSFTNYFGQQRRYVQRLIKLLGGASSTKLTPETTHLIARVPIGRKYDTAKQRGSCIVVNHLWLEDCYKSSSKIDPNQEKYQQYNDVRSDLTLSFGQMSFGNSVAENDSLTNSLQTQEHVTTNHTTIEPFGEKSNNSSENQPTIQTSPDKLASNMVASNTKPTATITTTSGSNDKVKINETDTSPNETFFEASDILDKSLVGKRDIKNVQNDEIKLSAPPIDVSKLFEGISSDEEKEGSVSSTGGSTTAVPSTRKDLSEVGELQPAKLDTTKNSIRQSSNLTSIMQRDSSEVSLTGGSRRAAAAQAAKRLHSDMESLNVFEKQNKNKKGKISLLPQEEILIKKNKEAAMEARRILENCDYYKVENNRTVRKHNFNIAAVSTGCSFDDLTDIDRALLDLMGIKLYGEHYIDKEDKINCIVSPKKLRTAKFLKALAFRNLRHAIVPGYIRKLLSTVHKEKPFDFESFENLDEFMTPEVTRELLDKAHKHRKLFERMGLYSINMTDDVRGGTALISSILQEHGIQDVNILSNKTVGDFEAIESNHKEDSELVKPRKIHLDNGNTVCPPRYVLLATKPAQMKKFKNAILENNKGEEYNSILVVNWDWCVERIFSLDVDYSKNKNVLFTSVEDV</sequence>
<gene>
    <name evidence="3" type="ORF">DAKH74_056850</name>
</gene>
<dbReference type="PROSITE" id="PS50172">
    <property type="entry name" value="BRCT"/>
    <property type="match status" value="2"/>
</dbReference>
<comment type="caution">
    <text evidence="3">The sequence shown here is derived from an EMBL/GenBank/DDBJ whole genome shotgun (WGS) entry which is preliminary data.</text>
</comment>
<protein>
    <submittedName>
        <fullName evidence="3">Rtt107 protein</fullName>
    </submittedName>
</protein>
<feature type="region of interest" description="Disordered" evidence="1">
    <location>
        <begin position="389"/>
        <end position="410"/>
    </location>
</feature>
<dbReference type="InterPro" id="IPR053036">
    <property type="entry name" value="CellCycle_DNARepair_Reg"/>
</dbReference>
<dbReference type="Pfam" id="PF16770">
    <property type="entry name" value="RTT107_BRCT_5"/>
    <property type="match status" value="1"/>
</dbReference>
<evidence type="ECO:0000259" key="2">
    <source>
        <dbReference type="PROSITE" id="PS50172"/>
    </source>
</evidence>